<dbReference type="SUPFAM" id="SSF68906">
    <property type="entry name" value="SAP domain"/>
    <property type="match status" value="1"/>
</dbReference>
<protein>
    <submittedName>
        <fullName evidence="4">SAP domain</fullName>
    </submittedName>
</protein>
<proteinExistence type="predicted"/>
<keyword evidence="2" id="KW-1133">Transmembrane helix</keyword>
<comment type="caution">
    <text evidence="4">The sequence shown here is derived from an EMBL/GenBank/DDBJ whole genome shotgun (WGS) entry which is preliminary data.</text>
</comment>
<dbReference type="SMART" id="SM00513">
    <property type="entry name" value="SAP"/>
    <property type="match status" value="1"/>
</dbReference>
<gene>
    <name evidence="4" type="ORF">QE152_g1417</name>
</gene>
<dbReference type="InterPro" id="IPR003034">
    <property type="entry name" value="SAP_dom"/>
</dbReference>
<dbReference type="Pfam" id="PF02037">
    <property type="entry name" value="SAP"/>
    <property type="match status" value="1"/>
</dbReference>
<keyword evidence="5" id="KW-1185">Reference proteome</keyword>
<feature type="transmembrane region" description="Helical" evidence="2">
    <location>
        <begin position="393"/>
        <end position="413"/>
    </location>
</feature>
<reference evidence="4 5" key="1">
    <citation type="journal article" date="2024" name="BMC Genomics">
        <title>De novo assembly and annotation of Popillia japonica's genome with initial clues to its potential as an invasive pest.</title>
        <authorList>
            <person name="Cucini C."/>
            <person name="Boschi S."/>
            <person name="Funari R."/>
            <person name="Cardaioli E."/>
            <person name="Iannotti N."/>
            <person name="Marturano G."/>
            <person name="Paoli F."/>
            <person name="Bruttini M."/>
            <person name="Carapelli A."/>
            <person name="Frati F."/>
            <person name="Nardi F."/>
        </authorList>
    </citation>
    <scope>NUCLEOTIDE SEQUENCE [LARGE SCALE GENOMIC DNA]</scope>
    <source>
        <strain evidence="4">DMR45628</strain>
    </source>
</reference>
<dbReference type="AlphaFoldDB" id="A0AAW1N9V4"/>
<dbReference type="Gene3D" id="1.10.720.30">
    <property type="entry name" value="SAP domain"/>
    <property type="match status" value="1"/>
</dbReference>
<evidence type="ECO:0000313" key="5">
    <source>
        <dbReference type="Proteomes" id="UP001458880"/>
    </source>
</evidence>
<feature type="transmembrane region" description="Helical" evidence="2">
    <location>
        <begin position="154"/>
        <end position="172"/>
    </location>
</feature>
<feature type="domain" description="SAP" evidence="3">
    <location>
        <begin position="41"/>
        <end position="75"/>
    </location>
</feature>
<accession>A0AAW1N9V4</accession>
<sequence length="489" mass="54265">MVGKRGKTKPPHANIPVSGAPNQVIAANSCVGGRTRNFDDLQTLTKEQLKLECRKRGQKTTGTKNELLQRLGHKMNTTKRNASTSNGSATIEDNTSQMTHSPNTVHSANKALEKAERESIVLWKKPLLTLEYFGKEVFELSCIYGNKLFEYRKLAILFIGVLVTFAITWSQIRRSAPIVHAAMVQEIIVVFILDRLGDSVIGPHIAQVTLAAYECNGLNFPEPPYPDEIICPNTVSGTAVSVLSIMSKVRLESMCWGAGTALGELPPYFMARAARLSGIDPDEEDELAEIEELQRKNKEDLTLIERGKLLIEDIVQKVGFLGILACASIPNPLFDLAGITCGHFLVPFWTFFGATLIFDLAGITCGHFLVPFWTFVGATFIGKAIIKMYIQKLFVIIAFNEALITTALSWLHLVSVVGESLQTPFKAFLENQKSKLHRRGGPQTAEKSNVLGSVFEKFVIVMILYFVLSIVNSLAQSYHKRLHKRKKTN</sequence>
<feature type="region of interest" description="Disordered" evidence="1">
    <location>
        <begin position="55"/>
        <end position="103"/>
    </location>
</feature>
<dbReference type="Proteomes" id="UP001458880">
    <property type="component" value="Unassembled WGS sequence"/>
</dbReference>
<dbReference type="PROSITE" id="PS50800">
    <property type="entry name" value="SAP"/>
    <property type="match status" value="1"/>
</dbReference>
<feature type="transmembrane region" description="Helical" evidence="2">
    <location>
        <begin position="318"/>
        <end position="345"/>
    </location>
</feature>
<dbReference type="InterPro" id="IPR036361">
    <property type="entry name" value="SAP_dom_sf"/>
</dbReference>
<name>A0AAW1N9V4_POPJA</name>
<dbReference type="EMBL" id="JASPKY010000009">
    <property type="protein sequence ID" value="KAK9754086.1"/>
    <property type="molecule type" value="Genomic_DNA"/>
</dbReference>
<feature type="compositionally biased region" description="Polar residues" evidence="1">
    <location>
        <begin position="78"/>
        <end position="103"/>
    </location>
</feature>
<evidence type="ECO:0000256" key="1">
    <source>
        <dbReference type="SAM" id="MobiDB-lite"/>
    </source>
</evidence>
<keyword evidence="2" id="KW-0472">Membrane</keyword>
<evidence type="ECO:0000256" key="2">
    <source>
        <dbReference type="SAM" id="Phobius"/>
    </source>
</evidence>
<evidence type="ECO:0000313" key="4">
    <source>
        <dbReference type="EMBL" id="KAK9754086.1"/>
    </source>
</evidence>
<feature type="transmembrane region" description="Helical" evidence="2">
    <location>
        <begin position="178"/>
        <end position="197"/>
    </location>
</feature>
<feature type="transmembrane region" description="Helical" evidence="2">
    <location>
        <begin position="458"/>
        <end position="478"/>
    </location>
</feature>
<feature type="transmembrane region" description="Helical" evidence="2">
    <location>
        <begin position="351"/>
        <end position="381"/>
    </location>
</feature>
<organism evidence="4 5">
    <name type="scientific">Popillia japonica</name>
    <name type="common">Japanese beetle</name>
    <dbReference type="NCBI Taxonomy" id="7064"/>
    <lineage>
        <taxon>Eukaryota</taxon>
        <taxon>Metazoa</taxon>
        <taxon>Ecdysozoa</taxon>
        <taxon>Arthropoda</taxon>
        <taxon>Hexapoda</taxon>
        <taxon>Insecta</taxon>
        <taxon>Pterygota</taxon>
        <taxon>Neoptera</taxon>
        <taxon>Endopterygota</taxon>
        <taxon>Coleoptera</taxon>
        <taxon>Polyphaga</taxon>
        <taxon>Scarabaeiformia</taxon>
        <taxon>Scarabaeidae</taxon>
        <taxon>Rutelinae</taxon>
        <taxon>Popillia</taxon>
    </lineage>
</organism>
<keyword evidence="2" id="KW-0812">Transmembrane</keyword>
<evidence type="ECO:0000259" key="3">
    <source>
        <dbReference type="PROSITE" id="PS50800"/>
    </source>
</evidence>